<protein>
    <recommendedName>
        <fullName evidence="4">PH domain-containing protein</fullName>
    </recommendedName>
</protein>
<accession>A0ABP6Y4G3</accession>
<gene>
    <name evidence="2" type="ORF">GCM10022235_52650</name>
</gene>
<keyword evidence="3" id="KW-1185">Reference proteome</keyword>
<reference evidence="3" key="1">
    <citation type="journal article" date="2019" name="Int. J. Syst. Evol. Microbiol.">
        <title>The Global Catalogue of Microorganisms (GCM) 10K type strain sequencing project: providing services to taxonomists for standard genome sequencing and annotation.</title>
        <authorList>
            <consortium name="The Broad Institute Genomics Platform"/>
            <consortium name="The Broad Institute Genome Sequencing Center for Infectious Disease"/>
            <person name="Wu L."/>
            <person name="Ma J."/>
        </authorList>
    </citation>
    <scope>NUCLEOTIDE SEQUENCE [LARGE SCALE GENOMIC DNA]</scope>
    <source>
        <strain evidence="3">JCM 16928</strain>
    </source>
</reference>
<dbReference type="RefSeq" id="WP_344844899.1">
    <property type="nucleotide sequence ID" value="NZ_BAABAA010000007.1"/>
</dbReference>
<proteinExistence type="predicted"/>
<keyword evidence="1" id="KW-0472">Membrane</keyword>
<dbReference type="Proteomes" id="UP001501222">
    <property type="component" value="Unassembled WGS sequence"/>
</dbReference>
<evidence type="ECO:0000313" key="2">
    <source>
        <dbReference type="EMBL" id="GAA3576294.1"/>
    </source>
</evidence>
<evidence type="ECO:0000313" key="3">
    <source>
        <dbReference type="Proteomes" id="UP001501222"/>
    </source>
</evidence>
<evidence type="ECO:0008006" key="4">
    <source>
        <dbReference type="Google" id="ProtNLM"/>
    </source>
</evidence>
<feature type="transmembrane region" description="Helical" evidence="1">
    <location>
        <begin position="46"/>
        <end position="67"/>
    </location>
</feature>
<feature type="transmembrane region" description="Helical" evidence="1">
    <location>
        <begin position="20"/>
        <end position="39"/>
    </location>
</feature>
<comment type="caution">
    <text evidence="2">The sequence shown here is derived from an EMBL/GenBank/DDBJ whole genome shotgun (WGS) entry which is preliminary data.</text>
</comment>
<keyword evidence="1" id="KW-0812">Transmembrane</keyword>
<sequence>MGDNRPSESTESVLVRATAYGAWKGAVLPTSAGLVFLGLSIGLNELNLILIALAFVLAGALRAMWWARTCSTSQLLDRDNALVWTYRGEVRDTIPWSDLRHIVFERGSRQIMWSLGTKTGRPFPHILVDSRTDPSPSGFRYFADLMLLNPTDLKTADRNLAEACRHHGITFHGVDSTW</sequence>
<keyword evidence="1" id="KW-1133">Transmembrane helix</keyword>
<organism evidence="2 3">
    <name type="scientific">Kribbella ginsengisoli</name>
    <dbReference type="NCBI Taxonomy" id="363865"/>
    <lineage>
        <taxon>Bacteria</taxon>
        <taxon>Bacillati</taxon>
        <taxon>Actinomycetota</taxon>
        <taxon>Actinomycetes</taxon>
        <taxon>Propionibacteriales</taxon>
        <taxon>Kribbellaceae</taxon>
        <taxon>Kribbella</taxon>
    </lineage>
</organism>
<dbReference type="EMBL" id="BAABAA010000007">
    <property type="protein sequence ID" value="GAA3576294.1"/>
    <property type="molecule type" value="Genomic_DNA"/>
</dbReference>
<evidence type="ECO:0000256" key="1">
    <source>
        <dbReference type="SAM" id="Phobius"/>
    </source>
</evidence>
<name>A0ABP6Y4G3_9ACTN</name>